<dbReference type="GO" id="GO:0032259">
    <property type="term" value="P:methylation"/>
    <property type="evidence" value="ECO:0007669"/>
    <property type="project" value="UniProtKB-KW"/>
</dbReference>
<organism evidence="2">
    <name type="scientific">Alsobacter sp. KACC 23698</name>
    <dbReference type="NCBI Taxonomy" id="3149229"/>
    <lineage>
        <taxon>Bacteria</taxon>
        <taxon>Pseudomonadati</taxon>
        <taxon>Pseudomonadota</taxon>
        <taxon>Alphaproteobacteria</taxon>
        <taxon>Hyphomicrobiales</taxon>
        <taxon>Alsobacteraceae</taxon>
        <taxon>Alsobacter</taxon>
    </lineage>
</organism>
<dbReference type="GO" id="GO:0008757">
    <property type="term" value="F:S-adenosylmethionine-dependent methyltransferase activity"/>
    <property type="evidence" value="ECO:0007669"/>
    <property type="project" value="InterPro"/>
</dbReference>
<dbReference type="Pfam" id="PF08241">
    <property type="entry name" value="Methyltransf_11"/>
    <property type="match status" value="1"/>
</dbReference>
<feature type="domain" description="Methyltransferase type 11" evidence="1">
    <location>
        <begin position="58"/>
        <end position="153"/>
    </location>
</feature>
<dbReference type="InterPro" id="IPR013216">
    <property type="entry name" value="Methyltransf_11"/>
</dbReference>
<evidence type="ECO:0000313" key="2">
    <source>
        <dbReference type="EMBL" id="XBO37112.1"/>
    </source>
</evidence>
<keyword evidence="2" id="KW-0489">Methyltransferase</keyword>
<name>A0AAU7J9S3_9HYPH</name>
<gene>
    <name evidence="2" type="ORF">ABEG18_15355</name>
</gene>
<dbReference type="PANTHER" id="PTHR43861">
    <property type="entry name" value="TRANS-ACONITATE 2-METHYLTRANSFERASE-RELATED"/>
    <property type="match status" value="1"/>
</dbReference>
<evidence type="ECO:0000259" key="1">
    <source>
        <dbReference type="Pfam" id="PF08241"/>
    </source>
</evidence>
<dbReference type="Gene3D" id="3.40.50.150">
    <property type="entry name" value="Vaccinia Virus protein VP39"/>
    <property type="match status" value="1"/>
</dbReference>
<sequence>MEKDVETGTPGAPAAGLKPIDVLRRLMRTSPFQPATNFWRVIELDMVRRHGLPRGLGLDLGCGDGKLTAILDEMCGDAADRTWVGVDIDPAETALARSMGLYARVHTGSADRIDEPDESFDFTFSNSVLEHVEPIRAVLCEASRVLKRGGRFIATVPGPGFHDCLTGGGASPAGRAAYLHETDERCAHLRYWSQADWRGELANAGLELVTARPYLTEGQVRRWETLATWTGGLAYRVFGKTRRPIEVQRLFRMRREEPGLAGALGDRLAPLLGLGCSIAGDDAPGKAGCLLVEAVKP</sequence>
<dbReference type="AlphaFoldDB" id="A0AAU7J9S3"/>
<dbReference type="RefSeq" id="WP_406853933.1">
    <property type="nucleotide sequence ID" value="NZ_CP157484.1"/>
</dbReference>
<dbReference type="CDD" id="cd02440">
    <property type="entry name" value="AdoMet_MTases"/>
    <property type="match status" value="1"/>
</dbReference>
<protein>
    <submittedName>
        <fullName evidence="2">Class I SAM-dependent methyltransferase</fullName>
    </submittedName>
</protein>
<proteinExistence type="predicted"/>
<accession>A0AAU7J9S3</accession>
<dbReference type="InterPro" id="IPR029063">
    <property type="entry name" value="SAM-dependent_MTases_sf"/>
</dbReference>
<reference evidence="2" key="1">
    <citation type="submission" date="2024-05" db="EMBL/GenBank/DDBJ databases">
        <authorList>
            <person name="Kim S."/>
            <person name="Heo J."/>
            <person name="Choi H."/>
            <person name="Choi Y."/>
            <person name="Kwon S.-W."/>
            <person name="Kim Y."/>
        </authorList>
    </citation>
    <scope>NUCLEOTIDE SEQUENCE</scope>
    <source>
        <strain evidence="2">KACC 23698</strain>
    </source>
</reference>
<dbReference type="SUPFAM" id="SSF53335">
    <property type="entry name" value="S-adenosyl-L-methionine-dependent methyltransferases"/>
    <property type="match status" value="1"/>
</dbReference>
<keyword evidence="2" id="KW-0808">Transferase</keyword>
<dbReference type="EMBL" id="CP157484">
    <property type="protein sequence ID" value="XBO37112.1"/>
    <property type="molecule type" value="Genomic_DNA"/>
</dbReference>